<dbReference type="EMBL" id="JACHGB010000004">
    <property type="protein sequence ID" value="MBB5272441.1"/>
    <property type="molecule type" value="Genomic_DNA"/>
</dbReference>
<name>A0A7W8M8W3_9BURK</name>
<evidence type="ECO:0000256" key="1">
    <source>
        <dbReference type="ARBA" id="ARBA00022801"/>
    </source>
</evidence>
<dbReference type="InterPro" id="IPR003736">
    <property type="entry name" value="PAAI_dom"/>
</dbReference>
<dbReference type="AlphaFoldDB" id="A0A7W8M8W3"/>
<dbReference type="Gene3D" id="3.10.129.10">
    <property type="entry name" value="Hotdog Thioesterase"/>
    <property type="match status" value="1"/>
</dbReference>
<dbReference type="Pfam" id="PF03061">
    <property type="entry name" value="4HBT"/>
    <property type="match status" value="1"/>
</dbReference>
<dbReference type="GO" id="GO:0016289">
    <property type="term" value="F:acyl-CoA hydrolase activity"/>
    <property type="evidence" value="ECO:0007669"/>
    <property type="project" value="UniProtKB-ARBA"/>
</dbReference>
<evidence type="ECO:0000259" key="2">
    <source>
        <dbReference type="Pfam" id="PF03061"/>
    </source>
</evidence>
<dbReference type="CDD" id="cd03443">
    <property type="entry name" value="PaaI_thioesterase"/>
    <property type="match status" value="1"/>
</dbReference>
<dbReference type="SUPFAM" id="SSF54637">
    <property type="entry name" value="Thioesterase/thiol ester dehydrase-isomerase"/>
    <property type="match status" value="1"/>
</dbReference>
<feature type="domain" description="Thioesterase" evidence="2">
    <location>
        <begin position="41"/>
        <end position="110"/>
    </location>
</feature>
<dbReference type="InterPro" id="IPR029069">
    <property type="entry name" value="HotDog_dom_sf"/>
</dbReference>
<keyword evidence="4" id="KW-1185">Reference proteome</keyword>
<dbReference type="PANTHER" id="PTHR42856">
    <property type="entry name" value="ACYL-COENZYME A THIOESTERASE PAAI"/>
    <property type="match status" value="1"/>
</dbReference>
<comment type="caution">
    <text evidence="3">The sequence shown here is derived from an EMBL/GenBank/DDBJ whole genome shotgun (WGS) entry which is preliminary data.</text>
</comment>
<evidence type="ECO:0000313" key="3">
    <source>
        <dbReference type="EMBL" id="MBB5272441.1"/>
    </source>
</evidence>
<evidence type="ECO:0000313" key="4">
    <source>
        <dbReference type="Proteomes" id="UP000532440"/>
    </source>
</evidence>
<dbReference type="NCBIfam" id="TIGR00369">
    <property type="entry name" value="unchar_dom_1"/>
    <property type="match status" value="1"/>
</dbReference>
<sequence>MSTGPAHPFAELIGLHFREGGHAPGRSECYIDVVPAHLNPHGVVHGGVLFSMADTGMGKALYPSLAEGELCATIEIRIAYHRAVSEGRIVCDTRVVSRGRRVAHLESDLMVGDALVARAVGSYSIFAPTRR</sequence>
<accession>A0A7W8M8W3</accession>
<reference evidence="3 4" key="1">
    <citation type="submission" date="2020-08" db="EMBL/GenBank/DDBJ databases">
        <title>Genomic Encyclopedia of Type Strains, Phase IV (KMG-IV): sequencing the most valuable type-strain genomes for metagenomic binning, comparative biology and taxonomic classification.</title>
        <authorList>
            <person name="Goeker M."/>
        </authorList>
    </citation>
    <scope>NUCLEOTIDE SEQUENCE [LARGE SCALE GENOMIC DNA]</scope>
    <source>
        <strain evidence="3 4">DSM 29781</strain>
    </source>
</reference>
<gene>
    <name evidence="3" type="ORF">HNQ70_002455</name>
</gene>
<keyword evidence="1 3" id="KW-0378">Hydrolase</keyword>
<dbReference type="InterPro" id="IPR052723">
    <property type="entry name" value="Acyl-CoA_thioesterase_PaaI"/>
</dbReference>
<dbReference type="PANTHER" id="PTHR42856:SF1">
    <property type="entry name" value="ACYL-COENZYME A THIOESTERASE PAAI"/>
    <property type="match status" value="1"/>
</dbReference>
<proteinExistence type="predicted"/>
<dbReference type="EC" id="3.1.2.-" evidence="3"/>
<organism evidence="3 4">
    <name type="scientific">Quisquiliibacterium transsilvanicum</name>
    <dbReference type="NCBI Taxonomy" id="1549638"/>
    <lineage>
        <taxon>Bacteria</taxon>
        <taxon>Pseudomonadati</taxon>
        <taxon>Pseudomonadota</taxon>
        <taxon>Betaproteobacteria</taxon>
        <taxon>Burkholderiales</taxon>
        <taxon>Burkholderiaceae</taxon>
        <taxon>Quisquiliibacterium</taxon>
    </lineage>
</organism>
<dbReference type="InterPro" id="IPR006683">
    <property type="entry name" value="Thioestr_dom"/>
</dbReference>
<dbReference type="Proteomes" id="UP000532440">
    <property type="component" value="Unassembled WGS sequence"/>
</dbReference>
<protein>
    <submittedName>
        <fullName evidence="3">Acyl-CoA thioesterase</fullName>
        <ecNumber evidence="3">3.1.2.-</ecNumber>
    </submittedName>
</protein>
<dbReference type="RefSeq" id="WP_183967861.1">
    <property type="nucleotide sequence ID" value="NZ_BAABEW010000025.1"/>
</dbReference>